<name>A0ABR1HGA1_9HYPO</name>
<feature type="chain" id="PRO_5045556493" evidence="1">
    <location>
        <begin position="24"/>
        <end position="82"/>
    </location>
</feature>
<comment type="caution">
    <text evidence="2">The sequence shown here is derived from an EMBL/GenBank/DDBJ whole genome shotgun (WGS) entry which is preliminary data.</text>
</comment>
<sequence length="82" mass="9197">MEKVGIILLALFLFIILLGPLTCFKLSREEKPKIYNPQPNQLDDARRKLSTYTTCSTVAQRTGQGRNADVEAVAPPSEFGEW</sequence>
<organism evidence="2 3">
    <name type="scientific">Neonectria punicea</name>
    <dbReference type="NCBI Taxonomy" id="979145"/>
    <lineage>
        <taxon>Eukaryota</taxon>
        <taxon>Fungi</taxon>
        <taxon>Dikarya</taxon>
        <taxon>Ascomycota</taxon>
        <taxon>Pezizomycotina</taxon>
        <taxon>Sordariomycetes</taxon>
        <taxon>Hypocreomycetidae</taxon>
        <taxon>Hypocreales</taxon>
        <taxon>Nectriaceae</taxon>
        <taxon>Neonectria</taxon>
    </lineage>
</organism>
<feature type="signal peptide" evidence="1">
    <location>
        <begin position="1"/>
        <end position="23"/>
    </location>
</feature>
<evidence type="ECO:0000256" key="1">
    <source>
        <dbReference type="SAM" id="SignalP"/>
    </source>
</evidence>
<gene>
    <name evidence="2" type="ORF">QQX98_002839</name>
</gene>
<keyword evidence="1" id="KW-0732">Signal</keyword>
<evidence type="ECO:0000313" key="2">
    <source>
        <dbReference type="EMBL" id="KAK7420186.1"/>
    </source>
</evidence>
<proteinExistence type="predicted"/>
<reference evidence="2 3" key="1">
    <citation type="journal article" date="2025" name="Microbiol. Resour. Announc.">
        <title>Draft genome sequences for Neonectria magnoliae and Neonectria punicea, canker pathogens of Liriodendron tulipifera and Acer saccharum in West Virginia.</title>
        <authorList>
            <person name="Petronek H.M."/>
            <person name="Kasson M.T."/>
            <person name="Metheny A.M."/>
            <person name="Stauder C.M."/>
            <person name="Lovett B."/>
            <person name="Lynch S.C."/>
            <person name="Garnas J.R."/>
            <person name="Kasson L.R."/>
            <person name="Stajich J.E."/>
        </authorList>
    </citation>
    <scope>NUCLEOTIDE SEQUENCE [LARGE SCALE GENOMIC DNA]</scope>
    <source>
        <strain evidence="2 3">NRRL 64653</strain>
    </source>
</reference>
<dbReference type="Proteomes" id="UP001498476">
    <property type="component" value="Unassembled WGS sequence"/>
</dbReference>
<protein>
    <submittedName>
        <fullName evidence="2">Uncharacterized protein</fullName>
    </submittedName>
</protein>
<dbReference type="EMBL" id="JAZAVJ010000031">
    <property type="protein sequence ID" value="KAK7420186.1"/>
    <property type="molecule type" value="Genomic_DNA"/>
</dbReference>
<evidence type="ECO:0000313" key="3">
    <source>
        <dbReference type="Proteomes" id="UP001498476"/>
    </source>
</evidence>
<keyword evidence="3" id="KW-1185">Reference proteome</keyword>
<accession>A0ABR1HGA1</accession>